<dbReference type="Gene3D" id="2.40.30.170">
    <property type="match status" value="1"/>
</dbReference>
<evidence type="ECO:0000256" key="2">
    <source>
        <dbReference type="ARBA" id="ARBA00009477"/>
    </source>
</evidence>
<evidence type="ECO:0000259" key="11">
    <source>
        <dbReference type="Pfam" id="PF25994"/>
    </source>
</evidence>
<dbReference type="Gene3D" id="2.40.50.100">
    <property type="match status" value="1"/>
</dbReference>
<evidence type="ECO:0000256" key="4">
    <source>
        <dbReference type="ARBA" id="ARBA00022475"/>
    </source>
</evidence>
<feature type="coiled-coil region" evidence="10">
    <location>
        <begin position="172"/>
        <end position="199"/>
    </location>
</feature>
<evidence type="ECO:0000256" key="7">
    <source>
        <dbReference type="ARBA" id="ARBA00022989"/>
    </source>
</evidence>
<evidence type="ECO:0000313" key="13">
    <source>
        <dbReference type="EMBL" id="WCT77148.1"/>
    </source>
</evidence>
<evidence type="ECO:0000256" key="9">
    <source>
        <dbReference type="RuleBase" id="RU365093"/>
    </source>
</evidence>
<protein>
    <recommendedName>
        <fullName evidence="9">Membrane fusion protein (MFP) family protein</fullName>
    </recommendedName>
</protein>
<name>A0ABY7TV90_9SPHN</name>
<keyword evidence="6 9" id="KW-0812">Transmembrane</keyword>
<dbReference type="Pfam" id="PF26002">
    <property type="entry name" value="Beta-barrel_AprE"/>
    <property type="match status" value="1"/>
</dbReference>
<dbReference type="InterPro" id="IPR010129">
    <property type="entry name" value="T1SS_HlyD"/>
</dbReference>
<evidence type="ECO:0000259" key="12">
    <source>
        <dbReference type="Pfam" id="PF26002"/>
    </source>
</evidence>
<dbReference type="RefSeq" id="WP_273617537.1">
    <property type="nucleotide sequence ID" value="NZ_CP117417.1"/>
</dbReference>
<reference evidence="13 14" key="1">
    <citation type="submission" date="2023-02" db="EMBL/GenBank/DDBJ databases">
        <title>Genome sequence of Novosphingobium humi KACC 19094.</title>
        <authorList>
            <person name="Kim S."/>
            <person name="Heo J."/>
            <person name="Kwon S.-W."/>
        </authorList>
    </citation>
    <scope>NUCLEOTIDE SEQUENCE [LARGE SCALE GENOMIC DNA]</scope>
    <source>
        <strain evidence="13 14">KACC 19094</strain>
    </source>
</reference>
<dbReference type="InterPro" id="IPR058781">
    <property type="entry name" value="HH_AprE-like"/>
</dbReference>
<dbReference type="InterPro" id="IPR058982">
    <property type="entry name" value="Beta-barrel_AprE"/>
</dbReference>
<keyword evidence="5 9" id="KW-0997">Cell inner membrane</keyword>
<keyword evidence="8 9" id="KW-0472">Membrane</keyword>
<evidence type="ECO:0000256" key="8">
    <source>
        <dbReference type="ARBA" id="ARBA00023136"/>
    </source>
</evidence>
<evidence type="ECO:0000256" key="10">
    <source>
        <dbReference type="SAM" id="Coils"/>
    </source>
</evidence>
<evidence type="ECO:0000256" key="6">
    <source>
        <dbReference type="ARBA" id="ARBA00022692"/>
    </source>
</evidence>
<keyword evidence="7 9" id="KW-1133">Transmembrane helix</keyword>
<comment type="subcellular location">
    <subcellularLocation>
        <location evidence="1 9">Cell inner membrane</location>
        <topology evidence="1 9">Single-pass membrane protein</topology>
    </subcellularLocation>
</comment>
<dbReference type="Proteomes" id="UP001218231">
    <property type="component" value="Chromosome"/>
</dbReference>
<keyword evidence="14" id="KW-1185">Reference proteome</keyword>
<dbReference type="PRINTS" id="PR01490">
    <property type="entry name" value="RTXTOXIND"/>
</dbReference>
<gene>
    <name evidence="13" type="ORF">PQ457_14670</name>
</gene>
<keyword evidence="10" id="KW-0175">Coiled coil</keyword>
<feature type="domain" description="AprE-like long alpha-helical hairpin" evidence="11">
    <location>
        <begin position="110"/>
        <end position="299"/>
    </location>
</feature>
<proteinExistence type="inferred from homology"/>
<accession>A0ABY7TV90</accession>
<sequence length="460" mass="49914">MSDSNIVTMEVVNTENMKLSGGIKMIEASSHRDIWGGWAVILLFFLGFGIFSFAVPLDSAATAEGVVTVYGNRQAVQHRDGGVVSALYVHEGQYVTTGQILLELNGGEVAANERALASQVIGLQAEKARLQAELTNQRAVAEPAAFANLDPQDRKLADDAMRLQRAVLAAHYTAIGQQRRVLQKQAAQLEKKRGGLSEQIVSGEKQASLFDDELSGVRALADQGYASMNRVRELERARAQLSGQNAGLTADRASIGAQLGETQMRSMSLGTDNDRAAADELRKADESLADILPKWNAARHLVEATKIRATASGSVVGLTVFTVGGVIAGGQKLMDIVPKEANLVVTAHVNPNEANDLRVGNVAELRFPSLHERRLPMIEGKVTRVSADIITDEKSNTSFYTIEVTVDPKDMEKINQLKGRSSALKPGLPAQVLIKAKKRTLVEYLMEPFRQALWRSGHEL</sequence>
<dbReference type="InterPro" id="IPR050739">
    <property type="entry name" value="MFP"/>
</dbReference>
<dbReference type="NCBIfam" id="TIGR01843">
    <property type="entry name" value="type_I_hlyD"/>
    <property type="match status" value="1"/>
</dbReference>
<organism evidence="13 14">
    <name type="scientific">Novosphingobium humi</name>
    <dbReference type="NCBI Taxonomy" id="2282397"/>
    <lineage>
        <taxon>Bacteria</taxon>
        <taxon>Pseudomonadati</taxon>
        <taxon>Pseudomonadota</taxon>
        <taxon>Alphaproteobacteria</taxon>
        <taxon>Sphingomonadales</taxon>
        <taxon>Sphingomonadaceae</taxon>
        <taxon>Novosphingobium</taxon>
    </lineage>
</organism>
<keyword evidence="4 9" id="KW-1003">Cell membrane</keyword>
<dbReference type="Pfam" id="PF25994">
    <property type="entry name" value="HH_AprE"/>
    <property type="match status" value="1"/>
</dbReference>
<evidence type="ECO:0000256" key="3">
    <source>
        <dbReference type="ARBA" id="ARBA00022448"/>
    </source>
</evidence>
<dbReference type="PANTHER" id="PTHR30386:SF17">
    <property type="entry name" value="ALKALINE PROTEASE SECRETION PROTEIN APRE"/>
    <property type="match status" value="1"/>
</dbReference>
<dbReference type="EMBL" id="CP117417">
    <property type="protein sequence ID" value="WCT77148.1"/>
    <property type="molecule type" value="Genomic_DNA"/>
</dbReference>
<comment type="similarity">
    <text evidence="2 9">Belongs to the membrane fusion protein (MFP) (TC 8.A.1) family.</text>
</comment>
<evidence type="ECO:0000313" key="14">
    <source>
        <dbReference type="Proteomes" id="UP001218231"/>
    </source>
</evidence>
<keyword evidence="3 9" id="KW-0813">Transport</keyword>
<feature type="domain" description="AprE-like beta-barrel" evidence="12">
    <location>
        <begin position="343"/>
        <end position="436"/>
    </location>
</feature>
<evidence type="ECO:0000256" key="1">
    <source>
        <dbReference type="ARBA" id="ARBA00004377"/>
    </source>
</evidence>
<evidence type="ECO:0000256" key="5">
    <source>
        <dbReference type="ARBA" id="ARBA00022519"/>
    </source>
</evidence>
<feature type="transmembrane region" description="Helical" evidence="9">
    <location>
        <begin position="34"/>
        <end position="55"/>
    </location>
</feature>
<dbReference type="PANTHER" id="PTHR30386">
    <property type="entry name" value="MEMBRANE FUSION SUBUNIT OF EMRAB-TOLC MULTIDRUG EFFLUX PUMP"/>
    <property type="match status" value="1"/>
</dbReference>